<proteinExistence type="predicted"/>
<evidence type="ECO:0000313" key="2">
    <source>
        <dbReference type="Proteomes" id="UP001234297"/>
    </source>
</evidence>
<evidence type="ECO:0000313" key="1">
    <source>
        <dbReference type="EMBL" id="KAJ8627115.1"/>
    </source>
</evidence>
<comment type="caution">
    <text evidence="1">The sequence shown here is derived from an EMBL/GenBank/DDBJ whole genome shotgun (WGS) entry which is preliminary data.</text>
</comment>
<dbReference type="Proteomes" id="UP001234297">
    <property type="component" value="Chromosome 6"/>
</dbReference>
<gene>
    <name evidence="1" type="ORF">MRB53_020422</name>
</gene>
<sequence length="355" mass="38952">MQLSAASSLSISSPIPRAFSPSQSTLSSCNSVFFNHGRKDLFTRNNSSARAMVMTRNRAQKGLSVRCLFGLGVPELAVIGGVALLLFGPKQIPEVGRTIGKTVKGFQQAAKEFETELKKDPEASSIVSSEEKPTANDEGEKQELEVSGSKETSSVSHKPCKVSVRSPSHPRPKTLAFLRLSKTHPSLRGSTRLNAAGLTEIEPDLPEGKVDLWGTGGISSEEFVYGEYDGHHTYHEGNEGTFWEGLVADYEAAEPPKGFQGFISWLFLPAIVAGLAYQVPGEYLYIGAAIFVVVFCGIEIAKPDKPHHFPPEIYNMEREARDKFIAECNTMDIWDFSDELWDFTVKKINGSSKDD</sequence>
<name>A0ACC2L1B9_PERAE</name>
<reference evidence="1 2" key="1">
    <citation type="journal article" date="2022" name="Hortic Res">
        <title>A haplotype resolved chromosomal level avocado genome allows analysis of novel avocado genes.</title>
        <authorList>
            <person name="Nath O."/>
            <person name="Fletcher S.J."/>
            <person name="Hayward A."/>
            <person name="Shaw L.M."/>
            <person name="Masouleh A.K."/>
            <person name="Furtado A."/>
            <person name="Henry R.J."/>
            <person name="Mitter N."/>
        </authorList>
    </citation>
    <scope>NUCLEOTIDE SEQUENCE [LARGE SCALE GENOMIC DNA]</scope>
    <source>
        <strain evidence="2">cv. Hass</strain>
    </source>
</reference>
<organism evidence="1 2">
    <name type="scientific">Persea americana</name>
    <name type="common">Avocado</name>
    <dbReference type="NCBI Taxonomy" id="3435"/>
    <lineage>
        <taxon>Eukaryota</taxon>
        <taxon>Viridiplantae</taxon>
        <taxon>Streptophyta</taxon>
        <taxon>Embryophyta</taxon>
        <taxon>Tracheophyta</taxon>
        <taxon>Spermatophyta</taxon>
        <taxon>Magnoliopsida</taxon>
        <taxon>Magnoliidae</taxon>
        <taxon>Laurales</taxon>
        <taxon>Lauraceae</taxon>
        <taxon>Persea</taxon>
    </lineage>
</organism>
<protein>
    <submittedName>
        <fullName evidence="1">Uncharacterized protein</fullName>
    </submittedName>
</protein>
<dbReference type="EMBL" id="CM056814">
    <property type="protein sequence ID" value="KAJ8627115.1"/>
    <property type="molecule type" value="Genomic_DNA"/>
</dbReference>
<accession>A0ACC2L1B9</accession>
<keyword evidence="2" id="KW-1185">Reference proteome</keyword>